<dbReference type="InterPro" id="IPR027417">
    <property type="entry name" value="P-loop_NTPase"/>
</dbReference>
<reference evidence="2" key="1">
    <citation type="journal article" date="2019" name="Int. J. Syst. Evol. Microbiol.">
        <title>The Global Catalogue of Microorganisms (GCM) 10K type strain sequencing project: providing services to taxonomists for standard genome sequencing and annotation.</title>
        <authorList>
            <consortium name="The Broad Institute Genomics Platform"/>
            <consortium name="The Broad Institute Genome Sequencing Center for Infectious Disease"/>
            <person name="Wu L."/>
            <person name="Ma J."/>
        </authorList>
    </citation>
    <scope>NUCLEOTIDE SEQUENCE [LARGE SCALE GENOMIC DNA]</scope>
    <source>
        <strain evidence="2">TBRC 1826</strain>
    </source>
</reference>
<accession>A0ABV8FU00</accession>
<name>A0ABV8FU00_9ACTN</name>
<protein>
    <submittedName>
        <fullName evidence="1">Uncharacterized protein</fullName>
    </submittedName>
</protein>
<evidence type="ECO:0000313" key="2">
    <source>
        <dbReference type="Proteomes" id="UP001595847"/>
    </source>
</evidence>
<gene>
    <name evidence="1" type="ORF">ACFOVU_19605</name>
</gene>
<evidence type="ECO:0000313" key="1">
    <source>
        <dbReference type="EMBL" id="MFC3998145.1"/>
    </source>
</evidence>
<sequence>MANTVDGDVDGTVVQAGIVRDGLTIHVHPREAATPAASHTLPAPPRVLVGRHDDLAALLVTLDPGNASRDQGGSVVMAEVAGMPGVGKTAQDGQSALAEVVAAWMVTRS</sequence>
<proteinExistence type="predicted"/>
<dbReference type="Gene3D" id="3.40.50.300">
    <property type="entry name" value="P-loop containing nucleotide triphosphate hydrolases"/>
    <property type="match status" value="1"/>
</dbReference>
<comment type="caution">
    <text evidence="1">The sequence shown here is derived from an EMBL/GenBank/DDBJ whole genome shotgun (WGS) entry which is preliminary data.</text>
</comment>
<organism evidence="1 2">
    <name type="scientific">Nocardiopsis sediminis</name>
    <dbReference type="NCBI Taxonomy" id="1778267"/>
    <lineage>
        <taxon>Bacteria</taxon>
        <taxon>Bacillati</taxon>
        <taxon>Actinomycetota</taxon>
        <taxon>Actinomycetes</taxon>
        <taxon>Streptosporangiales</taxon>
        <taxon>Nocardiopsidaceae</taxon>
        <taxon>Nocardiopsis</taxon>
    </lineage>
</organism>
<dbReference type="RefSeq" id="WP_378535714.1">
    <property type="nucleotide sequence ID" value="NZ_JBHSBH010000012.1"/>
</dbReference>
<dbReference type="EMBL" id="JBHSBH010000012">
    <property type="protein sequence ID" value="MFC3998145.1"/>
    <property type="molecule type" value="Genomic_DNA"/>
</dbReference>
<dbReference type="Proteomes" id="UP001595847">
    <property type="component" value="Unassembled WGS sequence"/>
</dbReference>
<keyword evidence="2" id="KW-1185">Reference proteome</keyword>